<sequence>MSVHVDPEQYEFDALLALAGDLTGKRVLEIGCGNGRITTHLAQFAAHVTAIDPNEERIAQAIEQMPPALAGKISYQAISLTDLPVGERFDLVLLSWSL</sequence>
<dbReference type="InterPro" id="IPR029063">
    <property type="entry name" value="SAM-dependent_MTases_sf"/>
</dbReference>
<dbReference type="Gene3D" id="3.40.50.150">
    <property type="entry name" value="Vaccinia Virus protein VP39"/>
    <property type="match status" value="1"/>
</dbReference>
<proteinExistence type="predicted"/>
<dbReference type="CDD" id="cd02440">
    <property type="entry name" value="AdoMet_MTases"/>
    <property type="match status" value="1"/>
</dbReference>
<dbReference type="EMBL" id="UOEU01000255">
    <property type="protein sequence ID" value="VAW31592.1"/>
    <property type="molecule type" value="Genomic_DNA"/>
</dbReference>
<evidence type="ECO:0000259" key="2">
    <source>
        <dbReference type="Pfam" id="PF13649"/>
    </source>
</evidence>
<organism evidence="3">
    <name type="scientific">hydrothermal vent metagenome</name>
    <dbReference type="NCBI Taxonomy" id="652676"/>
    <lineage>
        <taxon>unclassified sequences</taxon>
        <taxon>metagenomes</taxon>
        <taxon>ecological metagenomes</taxon>
    </lineage>
</organism>
<dbReference type="SUPFAM" id="SSF53335">
    <property type="entry name" value="S-adenosyl-L-methionine-dependent methyltransferases"/>
    <property type="match status" value="1"/>
</dbReference>
<protein>
    <recommendedName>
        <fullName evidence="2">Methyltransferase domain-containing protein</fullName>
    </recommendedName>
</protein>
<gene>
    <name evidence="3" type="ORF">MNBD_CHLOROFLEXI01-2740</name>
</gene>
<accession>A0A3B0UYN7</accession>
<keyword evidence="1" id="KW-0808">Transferase</keyword>
<dbReference type="AlphaFoldDB" id="A0A3B0UYN7"/>
<evidence type="ECO:0000256" key="1">
    <source>
        <dbReference type="ARBA" id="ARBA00022679"/>
    </source>
</evidence>
<dbReference type="InterPro" id="IPR041698">
    <property type="entry name" value="Methyltransf_25"/>
</dbReference>
<reference evidence="3" key="1">
    <citation type="submission" date="2018-06" db="EMBL/GenBank/DDBJ databases">
        <authorList>
            <person name="Zhirakovskaya E."/>
        </authorList>
    </citation>
    <scope>NUCLEOTIDE SEQUENCE</scope>
</reference>
<dbReference type="GO" id="GO:0016740">
    <property type="term" value="F:transferase activity"/>
    <property type="evidence" value="ECO:0007669"/>
    <property type="project" value="UniProtKB-KW"/>
</dbReference>
<name>A0A3B0UYN7_9ZZZZ</name>
<evidence type="ECO:0000313" key="3">
    <source>
        <dbReference type="EMBL" id="VAW31592.1"/>
    </source>
</evidence>
<dbReference type="PANTHER" id="PTHR43861">
    <property type="entry name" value="TRANS-ACONITATE 2-METHYLTRANSFERASE-RELATED"/>
    <property type="match status" value="1"/>
</dbReference>
<dbReference type="Pfam" id="PF13649">
    <property type="entry name" value="Methyltransf_25"/>
    <property type="match status" value="1"/>
</dbReference>
<feature type="domain" description="Methyltransferase" evidence="2">
    <location>
        <begin position="27"/>
        <end position="95"/>
    </location>
</feature>